<dbReference type="PANTHER" id="PTHR22928">
    <property type="entry name" value="TELOMERE-ASSOCIATED PROTEIN RIF1"/>
    <property type="match status" value="1"/>
</dbReference>
<feature type="domain" description="Telomere-associated protein Rif1 N-terminal" evidence="9">
    <location>
        <begin position="26"/>
        <end position="364"/>
    </location>
</feature>
<dbReference type="InterPro" id="IPR022031">
    <property type="entry name" value="Rif1_N"/>
</dbReference>
<feature type="region of interest" description="Disordered" evidence="7">
    <location>
        <begin position="1947"/>
        <end position="2013"/>
    </location>
</feature>
<feature type="compositionally biased region" description="Basic and acidic residues" evidence="7">
    <location>
        <begin position="1299"/>
        <end position="1328"/>
    </location>
</feature>
<sequence length="2505" mass="274097">MMATVSLSGASLIPLLDCLEDTTAGQSEQTDAYLTIVSRLSGEDGQQYHAVIVKHFARLGKTIQAHISSENAELSQAALQTLGLCVFYPHIVSAVPDTFAEEMLTALTELVVKSSEKNTCTRALWVISKQNFPADIIGQKVPDILTALEAVGNREDIQSVVMEHEAINVIIRLIEQAPAPMTEGAVQWVRQVIPLVVHSASKVRLRAAAALEMGLPLILEKQEEVAAMIEPMMATKLIPELQKLFNNKNETNVLKLWTLFVKILGKMLHRGGSFINSLLYLEEMGFRSSSPSVKKIAFFAWKSLIDNFALNPEILCSAKRLKLLMLPLSSIQVKTEPLLLTKINVWWYLVVKLGPNLGSNFEQVGVALLQNTIPQDVTPLPTPSAATTPSRSIGQRSSFGVSTPKAGTPLSSSPSPSSQSSATFPCVQLLGLEILLHYLLGPQVPSIASKTKLKLCLEPLTDPLLTSTSFFSKHSSVFLSYVRNGFIAVGKDSPGMLLHIIWKSLVGHVVKTIDSVGNKKDRQGSEALTLLMQSLRAILLSDALPAKQALDLLETTVKGIPKKVLGSAAYQVADMDILNGTPALFLIGLFYNGKHLSTFVEDEKFFMSLETLLSCGLSGPTSPLAFADAVLEAMSRDAGSLENKEYLWRMWSVVVNPLTDTITQSNEVNQGDALEHNFNAVHSALMFPISHLLPGKALPQMTQKTLLGTWSRLYMVFARCSALVATAEENVCCEELCVKMSSSLDGLDLSDPPVLDAVVSVLHTMIESVDFSPYTPQFQQKMKSPRTPLGWVRKRNKALGNLSAFHTLLVHCLEAFLALDLTKVAADGSGATLGGVGTTLINIVSKIFSNLALPTVIQEAFSILAQPLALMFGLTGSTENDKSKTYSVLMQKLECLLGDMLRCLQSRSALQYDDDMLSLLTPLLCETFLHKSKQIRTLVNQFWNATFANALVLNYPDKIRPVLSQVKQKTPIILPGFQAVEVPEDTSGQYSSESSQMETKISGVAVTSAKKRESLLNRPAEPKTPDMPAKPVSVKLDFGSSKLPRREMLEEEASVDFVFIPPETKERVLTEHQKEVKRTKRVDIPAMYNNLDASLDTTTFTQYTQSQEESMDKLPADDQTATIEKSLPETSNQNKYTVVDVDEAKDQNGSNMAEPVQDPATKMDISLGGDEAPSTSADISMEDIGGQEPEVFKQDINEDRTPTKQDTCSNKEDSPNVSGSSDMVSGTPQKPNSRRQSFITLEKYVEGRPSSPISVARFTGPLVKNTESQEMPKSQGSIANSPHTPQAETSQEVFMETEMSQKHLEGSSEQGLKDTTKDLKPSTERPSESTEDEDVIPDTQTKILKEDLVANGRSLPKNDVAKTTLEEESDVLTDSQSETSPANPRRSGRQRTKPMRPGGESDEQEGKNKTREKRVAANDKNLSVSKESTLSPSLETDSQPRGRRRSRLAEVENVDTVKVRKSLRGDINSLNDSQSVAGDSQPQGRQKRSQAALLVASQNSPHSNSQTLDRPGRRTRSAQDTDSQQLSGEAEVDGQSQGRPVRKTRRTETAKLQNESQSQSLTDSEQLASQTEVVIRGKPGRRQKLVSEEDESKNSSENAQVENFEESQESSQGKGRLKTRRSSQLISASAENSDSNASETEGQKPRKRGRRLYSMNAELTHSPLNNAQTSENVLEPQELAGVQSTPEPQELAGVQSTPEPQELAGVQSTPEPQELAGVQSTPEPQELAGVQSTPEPQELAGVQSTEMPNSDVQSTEMPNSDVQSTDMPNSAAPQQSPLKNSSFVNDDQMVHDKVETMNEERNDVHEVMDTQKEEGEDMKEEDDKSQTENKEVVIAATTEDVQNSTDVITGSDIKSEEVLQDLPAGQTSHNKLEDSDEAVVEINPVIESTDSSKDMVVEGPDSQSDSTEVVSSQSESDGTAKISCPVHNRKGRRRPRLKDCICHLGVKSGAVSQSEPQASQEKETNSVDSNQLPPYSEEITSEEVKAVRNENGLPEVPVPETETTSLPVKSPDTLSDAAVEVAVLPPESIEKDEGEHAVTEESQDELRKNETTAEVLEESEFVSVGEQQVEEAASVDPVEAESLRKQEERLEESPVGTTEEAMAVENVLTNDDDGVAPLVEDPKGVVAEEEETEMDQTENTEPTVEPTEPTEPTEPLNTAKEKETAVCLDSPPKQKCLDAVTGELEVGQSPSSGKTRGMWSPSASPSTSILKKGQKRPSEEDSPSPLLKSRRVSFADPIYQQELADDIDRRSPVIRTSSPRSKSLGGQPKFITTPTKGLLNFSPRNLRSPGYKSSKKCLISEMTLEPRPIPKDCVYPALVACSTPVEAVLPQISSNMWPRGFGQLVRARNIKTVGDLSALTPAEIKALPIRSPKLSNVKKALKSYHEQQRKVRCDDLKGFDEMEKMTSEPEELELAENQDEEKAPEEAQEVTLEEPTTAEPQASEQQQEQPESLSLLSDVQAVGERFSTEELAHYSPGQLAVMYEHLSGMIKSVVDRLVATSNSMP</sequence>
<feature type="compositionally biased region" description="Acidic residues" evidence="7">
    <location>
        <begin position="2408"/>
        <end position="2419"/>
    </location>
</feature>
<feature type="signal peptide" evidence="8">
    <location>
        <begin position="1"/>
        <end position="18"/>
    </location>
</feature>
<feature type="compositionally biased region" description="Basic and acidic residues" evidence="7">
    <location>
        <begin position="1191"/>
        <end position="1214"/>
    </location>
</feature>
<comment type="caution">
    <text evidence="10">The sequence shown here is derived from an EMBL/GenBank/DDBJ whole genome shotgun (WGS) entry which is preliminary data.</text>
</comment>
<comment type="subcellular location">
    <subcellularLocation>
        <location evidence="2">Chromosome</location>
        <location evidence="2">Telomere</location>
    </subcellularLocation>
    <subcellularLocation>
        <location evidence="1">Nucleus</location>
    </subcellularLocation>
</comment>
<feature type="region of interest" description="Disordered" evidence="7">
    <location>
        <begin position="1191"/>
        <end position="1828"/>
    </location>
</feature>
<feature type="compositionally biased region" description="Polar residues" evidence="7">
    <location>
        <begin position="1657"/>
        <end position="1672"/>
    </location>
</feature>
<feature type="compositionally biased region" description="Polar residues" evidence="7">
    <location>
        <begin position="1420"/>
        <end position="1439"/>
    </location>
</feature>
<dbReference type="Gene3D" id="1.25.10.10">
    <property type="entry name" value="Leucine-rich Repeat Variant"/>
    <property type="match status" value="1"/>
</dbReference>
<feature type="compositionally biased region" description="Polar residues" evidence="7">
    <location>
        <begin position="1742"/>
        <end position="1785"/>
    </location>
</feature>
<evidence type="ECO:0000256" key="1">
    <source>
        <dbReference type="ARBA" id="ARBA00004123"/>
    </source>
</evidence>
<keyword evidence="11" id="KW-1185">Reference proteome</keyword>
<dbReference type="CDD" id="cd14267">
    <property type="entry name" value="Rif1_CTD_C-II_like"/>
    <property type="match status" value="1"/>
</dbReference>
<feature type="compositionally biased region" description="Polar residues" evidence="7">
    <location>
        <begin position="1215"/>
        <end position="1239"/>
    </location>
</feature>
<keyword evidence="4" id="KW-0779">Telomere</keyword>
<keyword evidence="3" id="KW-0158">Chromosome</keyword>
<feature type="compositionally biased region" description="Basic and acidic residues" evidence="7">
    <location>
        <begin position="2081"/>
        <end position="2092"/>
    </location>
</feature>
<feature type="compositionally biased region" description="Low complexity" evidence="7">
    <location>
        <begin position="1627"/>
        <end position="1639"/>
    </location>
</feature>
<feature type="compositionally biased region" description="Acidic residues" evidence="7">
    <location>
        <begin position="2127"/>
        <end position="2138"/>
    </location>
</feature>
<dbReference type="PANTHER" id="PTHR22928:SF3">
    <property type="entry name" value="TELOMERE-ASSOCIATED PROTEIN RIF1"/>
    <property type="match status" value="1"/>
</dbReference>
<feature type="compositionally biased region" description="Basic and acidic residues" evidence="7">
    <location>
        <begin position="2028"/>
        <end position="2051"/>
    </location>
</feature>
<feature type="region of interest" description="Disordered" evidence="7">
    <location>
        <begin position="1885"/>
        <end position="1935"/>
    </location>
</feature>
<feature type="compositionally biased region" description="Low complexity" evidence="7">
    <location>
        <begin position="2438"/>
        <end position="2455"/>
    </location>
</feature>
<gene>
    <name evidence="10" type="ORF">AALO_G00043660</name>
</gene>
<evidence type="ECO:0000256" key="5">
    <source>
        <dbReference type="ARBA" id="ARBA00023242"/>
    </source>
</evidence>
<feature type="region of interest" description="Disordered" evidence="7">
    <location>
        <begin position="2026"/>
        <end position="2233"/>
    </location>
</feature>
<dbReference type="Proteomes" id="UP000823561">
    <property type="component" value="Chromosome 3"/>
</dbReference>
<dbReference type="InterPro" id="IPR011989">
    <property type="entry name" value="ARM-like"/>
</dbReference>
<feature type="compositionally biased region" description="Polar residues" evidence="7">
    <location>
        <begin position="1468"/>
        <end position="1484"/>
    </location>
</feature>
<organism evidence="10 11">
    <name type="scientific">Alosa alosa</name>
    <name type="common">allis shad</name>
    <dbReference type="NCBI Taxonomy" id="278164"/>
    <lineage>
        <taxon>Eukaryota</taxon>
        <taxon>Metazoa</taxon>
        <taxon>Chordata</taxon>
        <taxon>Craniata</taxon>
        <taxon>Vertebrata</taxon>
        <taxon>Euteleostomi</taxon>
        <taxon>Actinopterygii</taxon>
        <taxon>Neopterygii</taxon>
        <taxon>Teleostei</taxon>
        <taxon>Clupei</taxon>
        <taxon>Clupeiformes</taxon>
        <taxon>Clupeoidei</taxon>
        <taxon>Clupeidae</taxon>
        <taxon>Alosa</taxon>
    </lineage>
</organism>
<dbReference type="GO" id="GO:0000723">
    <property type="term" value="P:telomere maintenance"/>
    <property type="evidence" value="ECO:0007669"/>
    <property type="project" value="TreeGrafter"/>
</dbReference>
<proteinExistence type="predicted"/>
<feature type="compositionally biased region" description="Polar residues" evidence="7">
    <location>
        <begin position="1496"/>
        <end position="1508"/>
    </location>
</feature>
<protein>
    <recommendedName>
        <fullName evidence="9">Telomere-associated protein Rif1 N-terminal domain-containing protein</fullName>
    </recommendedName>
</protein>
<feature type="compositionally biased region" description="Basic and acidic residues" evidence="7">
    <location>
        <begin position="1447"/>
        <end position="1458"/>
    </location>
</feature>
<reference evidence="10" key="1">
    <citation type="submission" date="2020-10" db="EMBL/GenBank/DDBJ databases">
        <title>Chromosome-scale genome assembly of the Allis shad, Alosa alosa.</title>
        <authorList>
            <person name="Margot Z."/>
            <person name="Christophe K."/>
            <person name="Cabau C."/>
            <person name="Louis A."/>
            <person name="Berthelot C."/>
            <person name="Parey E."/>
            <person name="Roest Crollius H."/>
            <person name="Montfort J."/>
            <person name="Robinson-Rechavi M."/>
            <person name="Bucao C."/>
            <person name="Bouchez O."/>
            <person name="Gislard M."/>
            <person name="Lluch J."/>
            <person name="Milhes M."/>
            <person name="Lampietro C."/>
            <person name="Lopez Roques C."/>
            <person name="Donnadieu C."/>
            <person name="Braasch I."/>
            <person name="Desvignes T."/>
            <person name="Postlethwait J."/>
            <person name="Bobe J."/>
            <person name="Guiguen Y."/>
        </authorList>
    </citation>
    <scope>NUCLEOTIDE SEQUENCE</scope>
    <source>
        <strain evidence="10">M-15738</strain>
        <tissue evidence="10">Blood</tissue>
    </source>
</reference>
<keyword evidence="8" id="KW-0732">Signal</keyword>
<evidence type="ECO:0000313" key="11">
    <source>
        <dbReference type="Proteomes" id="UP000823561"/>
    </source>
</evidence>
<evidence type="ECO:0000256" key="7">
    <source>
        <dbReference type="SAM" id="MobiDB-lite"/>
    </source>
</evidence>
<dbReference type="SUPFAM" id="SSF48371">
    <property type="entry name" value="ARM repeat"/>
    <property type="match status" value="1"/>
</dbReference>
<feature type="compositionally biased region" description="Polar residues" evidence="7">
    <location>
        <begin position="1265"/>
        <end position="1292"/>
    </location>
</feature>
<keyword evidence="6" id="KW-0131">Cell cycle</keyword>
<feature type="chain" id="PRO_5043596602" description="Telomere-associated protein Rif1 N-terminal domain-containing protein" evidence="8">
    <location>
        <begin position="19"/>
        <end position="2505"/>
    </location>
</feature>
<evidence type="ECO:0000256" key="2">
    <source>
        <dbReference type="ARBA" id="ARBA00004574"/>
    </source>
</evidence>
<feature type="compositionally biased region" description="Basic and acidic residues" evidence="7">
    <location>
        <begin position="1404"/>
        <end position="1417"/>
    </location>
</feature>
<evidence type="ECO:0000256" key="4">
    <source>
        <dbReference type="ARBA" id="ARBA00022895"/>
    </source>
</evidence>
<feature type="region of interest" description="Disordered" evidence="7">
    <location>
        <begin position="379"/>
        <end position="420"/>
    </location>
</feature>
<name>A0AAV6HDK1_9TELE</name>
<evidence type="ECO:0000256" key="6">
    <source>
        <dbReference type="ARBA" id="ARBA00023306"/>
    </source>
</evidence>
<evidence type="ECO:0000259" key="9">
    <source>
        <dbReference type="Pfam" id="PF12231"/>
    </source>
</evidence>
<feature type="compositionally biased region" description="Low complexity" evidence="7">
    <location>
        <begin position="411"/>
        <end position="420"/>
    </location>
</feature>
<evidence type="ECO:0000256" key="8">
    <source>
        <dbReference type="SAM" id="SignalP"/>
    </source>
</evidence>
<dbReference type="Pfam" id="PF12231">
    <property type="entry name" value="Rif1_N"/>
    <property type="match status" value="1"/>
</dbReference>
<dbReference type="GO" id="GO:0140445">
    <property type="term" value="C:chromosome, telomeric repeat region"/>
    <property type="evidence" value="ECO:0007669"/>
    <property type="project" value="TreeGrafter"/>
</dbReference>
<feature type="compositionally biased region" description="Polar residues" evidence="7">
    <location>
        <begin position="1372"/>
        <end position="1382"/>
    </location>
</feature>
<evidence type="ECO:0000313" key="10">
    <source>
        <dbReference type="EMBL" id="KAG5283582.1"/>
    </source>
</evidence>
<accession>A0AAV6HDK1</accession>
<dbReference type="GO" id="GO:0005634">
    <property type="term" value="C:nucleus"/>
    <property type="evidence" value="ECO:0007669"/>
    <property type="project" value="UniProtKB-SubCell"/>
</dbReference>
<feature type="compositionally biased region" description="Polar residues" evidence="7">
    <location>
        <begin position="1839"/>
        <end position="1848"/>
    </location>
</feature>
<feature type="compositionally biased region" description="Basic and acidic residues" evidence="7">
    <location>
        <begin position="1788"/>
        <end position="1813"/>
    </location>
</feature>
<feature type="compositionally biased region" description="Polar residues" evidence="7">
    <location>
        <begin position="1950"/>
        <end position="1959"/>
    </location>
</feature>
<feature type="region of interest" description="Disordered" evidence="7">
    <location>
        <begin position="1835"/>
        <end position="1854"/>
    </location>
</feature>
<feature type="region of interest" description="Disordered" evidence="7">
    <location>
        <begin position="1144"/>
        <end position="1177"/>
    </location>
</feature>
<feature type="compositionally biased region" description="Polar residues" evidence="7">
    <location>
        <begin position="1518"/>
        <end position="1527"/>
    </location>
</feature>
<feature type="compositionally biased region" description="Polar residues" evidence="7">
    <location>
        <begin position="391"/>
        <end position="401"/>
    </location>
</feature>
<feature type="compositionally biased region" description="Polar residues" evidence="7">
    <location>
        <begin position="1550"/>
        <end position="1572"/>
    </location>
</feature>
<keyword evidence="5" id="KW-0539">Nucleus</keyword>
<feature type="compositionally biased region" description="Polar residues" evidence="7">
    <location>
        <begin position="1901"/>
        <end position="1917"/>
    </location>
</feature>
<evidence type="ECO:0000256" key="3">
    <source>
        <dbReference type="ARBA" id="ARBA00022454"/>
    </source>
</evidence>
<dbReference type="InterPro" id="IPR016024">
    <property type="entry name" value="ARM-type_fold"/>
</dbReference>
<dbReference type="EMBL" id="JADWDJ010000003">
    <property type="protein sequence ID" value="KAG5283582.1"/>
    <property type="molecule type" value="Genomic_DNA"/>
</dbReference>
<feature type="region of interest" description="Disordered" evidence="7">
    <location>
        <begin position="2403"/>
        <end position="2455"/>
    </location>
</feature>